<dbReference type="PROSITE" id="PS50059">
    <property type="entry name" value="FKBP_PPIASE"/>
    <property type="match status" value="1"/>
</dbReference>
<dbReference type="InterPro" id="IPR005215">
    <property type="entry name" value="Trig_fac"/>
</dbReference>
<reference evidence="15 16" key="1">
    <citation type="submission" date="2018-08" db="EMBL/GenBank/DDBJ databases">
        <title>Genomic Encyclopedia of Type Strains, Phase IV (KMG-IV): sequencing the most valuable type-strain genomes for metagenomic binning, comparative biology and taxonomic classification.</title>
        <authorList>
            <person name="Goeker M."/>
        </authorList>
    </citation>
    <scope>NUCLEOTIDE SEQUENCE [LARGE SCALE GENOMIC DNA]</scope>
    <source>
        <strain evidence="15 16">DSM 26022</strain>
    </source>
</reference>
<evidence type="ECO:0000256" key="9">
    <source>
        <dbReference type="ARBA" id="ARBA00023306"/>
    </source>
</evidence>
<comment type="domain">
    <text evidence="11">Consists of 3 domains; the N-terminus binds the ribosome, the middle domain has PPIase activity, while the C-terminus has intrinsic chaperone activity on its own.</text>
</comment>
<evidence type="ECO:0000256" key="12">
    <source>
        <dbReference type="PROSITE-ProRule" id="PRU00277"/>
    </source>
</evidence>
<accession>A0A3E0H278</accession>
<keyword evidence="7 11" id="KW-0143">Chaperone</keyword>
<evidence type="ECO:0000256" key="11">
    <source>
        <dbReference type="HAMAP-Rule" id="MF_00303"/>
    </source>
</evidence>
<evidence type="ECO:0000256" key="1">
    <source>
        <dbReference type="ARBA" id="ARBA00000971"/>
    </source>
</evidence>
<dbReference type="InterPro" id="IPR036611">
    <property type="entry name" value="Trigger_fac_ribosome-bd_sf"/>
</dbReference>
<dbReference type="EC" id="5.2.1.8" evidence="3 11"/>
<keyword evidence="8 11" id="KW-0413">Isomerase</keyword>
<dbReference type="InterPro" id="IPR046357">
    <property type="entry name" value="PPIase_dom_sf"/>
</dbReference>
<sequence>MQVTVENVSNIERRVKVVVPATKIDEDVSARVAKAARTIRMDGFRPGKVPLSVVQKRFGDSIRQEALGEIIRDSFYEAVTQEKLNPAGYPSIEEVSDKAGEDLAFTALVEVYPEITLGNFADIAVERPVVDIGEGDIDEMIESLRSQRASFEDSADAAADGDKVIVDFAGSIDGEAFDGGTSSNFELVLGSGRMIPGFEDGVVGIKTGEERDINVTFPADYQAENLRDKAAIFKITAHKVQKQALPAIDDEFLKAFGVSEGGIEKLREDVSKNMARELKQAVKNKVKTQTMDQLLAAHTVDAPKALVAGEIERQRNAMFQQFGGANAKLDPKMLPDDLFKEQAERSVSLGLLISQIIKDKAIVVDAERVRAVVAEVAESYESPEEVISYYMGNKEQLAQVEAMVLEDQVVDCVLADAKVTEAAAKYSDVVRPQQR</sequence>
<evidence type="ECO:0000256" key="4">
    <source>
        <dbReference type="ARBA" id="ARBA00016902"/>
    </source>
</evidence>
<dbReference type="Pfam" id="PF05697">
    <property type="entry name" value="Trigger_N"/>
    <property type="match status" value="1"/>
</dbReference>
<dbReference type="Pfam" id="PF05698">
    <property type="entry name" value="Trigger_C"/>
    <property type="match status" value="1"/>
</dbReference>
<keyword evidence="9 11" id="KW-0131">Cell cycle</keyword>
<dbReference type="FunFam" id="3.10.50.40:FF:000001">
    <property type="entry name" value="Trigger factor"/>
    <property type="match status" value="1"/>
</dbReference>
<evidence type="ECO:0000256" key="3">
    <source>
        <dbReference type="ARBA" id="ARBA00013194"/>
    </source>
</evidence>
<dbReference type="PIRSF" id="PIRSF003095">
    <property type="entry name" value="Trigger_factor"/>
    <property type="match status" value="1"/>
</dbReference>
<dbReference type="Gene3D" id="1.10.3120.10">
    <property type="entry name" value="Trigger factor, C-terminal domain"/>
    <property type="match status" value="1"/>
</dbReference>
<dbReference type="GO" id="GO:0015031">
    <property type="term" value="P:protein transport"/>
    <property type="evidence" value="ECO:0007669"/>
    <property type="project" value="UniProtKB-UniRule"/>
</dbReference>
<evidence type="ECO:0000256" key="8">
    <source>
        <dbReference type="ARBA" id="ARBA00023235"/>
    </source>
</evidence>
<evidence type="ECO:0000256" key="10">
    <source>
        <dbReference type="ARBA" id="ARBA00029986"/>
    </source>
</evidence>
<dbReference type="PANTHER" id="PTHR30560">
    <property type="entry name" value="TRIGGER FACTOR CHAPERONE AND PEPTIDYL-PROLYL CIS/TRANS ISOMERASE"/>
    <property type="match status" value="1"/>
</dbReference>
<dbReference type="GO" id="GO:0005737">
    <property type="term" value="C:cytoplasm"/>
    <property type="evidence" value="ECO:0007669"/>
    <property type="project" value="UniProtKB-SubCell"/>
</dbReference>
<evidence type="ECO:0000313" key="16">
    <source>
        <dbReference type="Proteomes" id="UP000256774"/>
    </source>
</evidence>
<gene>
    <name evidence="11" type="primary">tig</name>
    <name evidence="15" type="ORF">DFR26_2117</name>
</gene>
<dbReference type="SUPFAM" id="SSF54534">
    <property type="entry name" value="FKBP-like"/>
    <property type="match status" value="1"/>
</dbReference>
<feature type="domain" description="PPIase FKBP-type" evidence="14">
    <location>
        <begin position="161"/>
        <end position="256"/>
    </location>
</feature>
<dbReference type="GO" id="GO:0051083">
    <property type="term" value="P:'de novo' cotranslational protein folding"/>
    <property type="evidence" value="ECO:0007669"/>
    <property type="project" value="TreeGrafter"/>
</dbReference>
<evidence type="ECO:0000256" key="2">
    <source>
        <dbReference type="ARBA" id="ARBA00005464"/>
    </source>
</evidence>
<dbReference type="SUPFAM" id="SSF109998">
    <property type="entry name" value="Triger factor/SurA peptide-binding domain-like"/>
    <property type="match status" value="1"/>
</dbReference>
<evidence type="ECO:0000256" key="5">
    <source>
        <dbReference type="ARBA" id="ARBA00022618"/>
    </source>
</evidence>
<dbReference type="HAMAP" id="MF_00303">
    <property type="entry name" value="Trigger_factor_Tig"/>
    <property type="match status" value="1"/>
</dbReference>
<dbReference type="Gene3D" id="3.30.70.1050">
    <property type="entry name" value="Trigger factor ribosome-binding domain"/>
    <property type="match status" value="1"/>
</dbReference>
<comment type="catalytic activity">
    <reaction evidence="1 11 12">
        <text>[protein]-peptidylproline (omega=180) = [protein]-peptidylproline (omega=0)</text>
        <dbReference type="Rhea" id="RHEA:16237"/>
        <dbReference type="Rhea" id="RHEA-COMP:10747"/>
        <dbReference type="Rhea" id="RHEA-COMP:10748"/>
        <dbReference type="ChEBI" id="CHEBI:83833"/>
        <dbReference type="ChEBI" id="CHEBI:83834"/>
        <dbReference type="EC" id="5.2.1.8"/>
    </reaction>
</comment>
<dbReference type="AlphaFoldDB" id="A0A3E0H278"/>
<organism evidence="15 16">
    <name type="scientific">Paraperlucidibaca baekdonensis</name>
    <dbReference type="NCBI Taxonomy" id="748120"/>
    <lineage>
        <taxon>Bacteria</taxon>
        <taxon>Pseudomonadati</taxon>
        <taxon>Pseudomonadota</taxon>
        <taxon>Gammaproteobacteria</taxon>
        <taxon>Moraxellales</taxon>
        <taxon>Moraxellaceae</taxon>
        <taxon>Paraperlucidibaca</taxon>
    </lineage>
</organism>
<comment type="function">
    <text evidence="11">Involved in protein export. Acts as a chaperone by maintaining the newly synthesized protein in an open conformation. Functions as a peptidyl-prolyl cis-trans isomerase.</text>
</comment>
<comment type="subcellular location">
    <subcellularLocation>
        <location evidence="11">Cytoplasm</location>
    </subcellularLocation>
    <text evidence="11">About half TF is bound to the ribosome near the polypeptide exit tunnel while the other half is free in the cytoplasm.</text>
</comment>
<dbReference type="EMBL" id="QUNR01000004">
    <property type="protein sequence ID" value="REH36976.1"/>
    <property type="molecule type" value="Genomic_DNA"/>
</dbReference>
<dbReference type="InterPro" id="IPR037041">
    <property type="entry name" value="Trigger_fac_C_sf"/>
</dbReference>
<dbReference type="InterPro" id="IPR027304">
    <property type="entry name" value="Trigger_fact/SurA_dom_sf"/>
</dbReference>
<evidence type="ECO:0000259" key="14">
    <source>
        <dbReference type="PROSITE" id="PS50059"/>
    </source>
</evidence>
<dbReference type="GO" id="GO:0043335">
    <property type="term" value="P:protein unfolding"/>
    <property type="evidence" value="ECO:0007669"/>
    <property type="project" value="TreeGrafter"/>
</dbReference>
<proteinExistence type="inferred from homology"/>
<protein>
    <recommendedName>
        <fullName evidence="4 11">Trigger factor</fullName>
        <shortName evidence="11">TF</shortName>
        <ecNumber evidence="3 11">5.2.1.8</ecNumber>
    </recommendedName>
    <alternativeName>
        <fullName evidence="10 11">PPIase</fullName>
    </alternativeName>
</protein>
<dbReference type="OrthoDB" id="9767721at2"/>
<dbReference type="Pfam" id="PF00254">
    <property type="entry name" value="FKBP_C"/>
    <property type="match status" value="1"/>
</dbReference>
<comment type="caution">
    <text evidence="15">The sequence shown here is derived from an EMBL/GenBank/DDBJ whole genome shotgun (WGS) entry which is preliminary data.</text>
</comment>
<dbReference type="Gene3D" id="3.10.50.40">
    <property type="match status" value="1"/>
</dbReference>
<keyword evidence="5 11" id="KW-0132">Cell division</keyword>
<dbReference type="InterPro" id="IPR001179">
    <property type="entry name" value="PPIase_FKBP_dom"/>
</dbReference>
<keyword evidence="6 11" id="KW-0697">Rotamase</keyword>
<name>A0A3E0H278_9GAMM</name>
<dbReference type="NCBIfam" id="TIGR00115">
    <property type="entry name" value="tig"/>
    <property type="match status" value="1"/>
</dbReference>
<evidence type="ECO:0000256" key="6">
    <source>
        <dbReference type="ARBA" id="ARBA00023110"/>
    </source>
</evidence>
<dbReference type="PANTHER" id="PTHR30560:SF3">
    <property type="entry name" value="TRIGGER FACTOR-LIKE PROTEIN TIG, CHLOROPLASTIC"/>
    <property type="match status" value="1"/>
</dbReference>
<dbReference type="GO" id="GO:0051301">
    <property type="term" value="P:cell division"/>
    <property type="evidence" value="ECO:0007669"/>
    <property type="project" value="UniProtKB-KW"/>
</dbReference>
<dbReference type="GO" id="GO:0043022">
    <property type="term" value="F:ribosome binding"/>
    <property type="evidence" value="ECO:0007669"/>
    <property type="project" value="TreeGrafter"/>
</dbReference>
<dbReference type="InterPro" id="IPR008880">
    <property type="entry name" value="Trigger_fac_C"/>
</dbReference>
<dbReference type="GO" id="GO:0003755">
    <property type="term" value="F:peptidyl-prolyl cis-trans isomerase activity"/>
    <property type="evidence" value="ECO:0007669"/>
    <property type="project" value="UniProtKB-UniRule"/>
</dbReference>
<evidence type="ECO:0000313" key="15">
    <source>
        <dbReference type="EMBL" id="REH36976.1"/>
    </source>
</evidence>
<dbReference type="Proteomes" id="UP000256774">
    <property type="component" value="Unassembled WGS sequence"/>
</dbReference>
<keyword evidence="16" id="KW-1185">Reference proteome</keyword>
<comment type="similarity">
    <text evidence="2 11 13">Belongs to the FKBP-type PPIase family. Tig subfamily.</text>
</comment>
<dbReference type="InterPro" id="IPR008881">
    <property type="entry name" value="Trigger_fac_ribosome-bd_bac"/>
</dbReference>
<evidence type="ECO:0000256" key="13">
    <source>
        <dbReference type="RuleBase" id="RU003914"/>
    </source>
</evidence>
<keyword evidence="11" id="KW-0963">Cytoplasm</keyword>
<dbReference type="RefSeq" id="WP_116208909.1">
    <property type="nucleotide sequence ID" value="NZ_QUNR01000004.1"/>
</dbReference>
<dbReference type="SUPFAM" id="SSF102735">
    <property type="entry name" value="Trigger factor ribosome-binding domain"/>
    <property type="match status" value="1"/>
</dbReference>
<evidence type="ECO:0000256" key="7">
    <source>
        <dbReference type="ARBA" id="ARBA00023186"/>
    </source>
</evidence>
<dbReference type="GO" id="GO:0044183">
    <property type="term" value="F:protein folding chaperone"/>
    <property type="evidence" value="ECO:0007669"/>
    <property type="project" value="TreeGrafter"/>
</dbReference>